<dbReference type="PANTHER" id="PTHR43884">
    <property type="entry name" value="ACYL-COA DEHYDROGENASE"/>
    <property type="match status" value="1"/>
</dbReference>
<proteinExistence type="predicted"/>
<protein>
    <submittedName>
        <fullName evidence="1">Unannotated protein</fullName>
    </submittedName>
</protein>
<gene>
    <name evidence="1" type="ORF">UFOPK3772_01687</name>
</gene>
<dbReference type="Gene3D" id="2.40.110.10">
    <property type="entry name" value="Butyryl-CoA Dehydrogenase, subunit A, domain 2"/>
    <property type="match status" value="1"/>
</dbReference>
<dbReference type="InterPro" id="IPR046373">
    <property type="entry name" value="Acyl-CoA_Oxase/DH_mid-dom_sf"/>
</dbReference>
<evidence type="ECO:0000313" key="1">
    <source>
        <dbReference type="EMBL" id="CAB4953221.1"/>
    </source>
</evidence>
<dbReference type="PANTHER" id="PTHR43884:SF12">
    <property type="entry name" value="ISOVALERYL-COA DEHYDROGENASE, MITOCHONDRIAL-RELATED"/>
    <property type="match status" value="1"/>
</dbReference>
<accession>A0A6J7KCX0</accession>
<dbReference type="InterPro" id="IPR009100">
    <property type="entry name" value="AcylCoA_DH/oxidase_NM_dom_sf"/>
</dbReference>
<dbReference type="SUPFAM" id="SSF56645">
    <property type="entry name" value="Acyl-CoA dehydrogenase NM domain-like"/>
    <property type="match status" value="1"/>
</dbReference>
<sequence length="368" mass="38711">MDPVGADTQEFADAAAVIDAVIAPAAELVDHAGVQRSAIDALAAAGLLGSPLAPAVQRELAELLAAADASTWFCWVQHQSPLRTLAHAPSPGAEALRGRWLGGMESGRLLAAVAFAHLRRPGPPKPVASRTAGGWVLNGTLDWVTSWDIADVVMIMARCDGDDAAKVISCFLPAGRSGVPIPGLEVGEPLSLLSMGGTHTRPLALRDLFVPDESVAAVDDLGEWLAADSMRTMDASPAAFGVTRGALRELKGLAAARGDADIDRAVERLAQQCREIRRAAYSLSDLPSESQSAERLDLRAASLDLVVRATTAVVIARAGAGVLSGTSAERRVREAMFLQIQAQTADSRRAGLRWISDNRGSIEPATRR</sequence>
<organism evidence="1">
    <name type="scientific">freshwater metagenome</name>
    <dbReference type="NCBI Taxonomy" id="449393"/>
    <lineage>
        <taxon>unclassified sequences</taxon>
        <taxon>metagenomes</taxon>
        <taxon>ecological metagenomes</taxon>
    </lineage>
</organism>
<reference evidence="1" key="1">
    <citation type="submission" date="2020-05" db="EMBL/GenBank/DDBJ databases">
        <authorList>
            <person name="Chiriac C."/>
            <person name="Salcher M."/>
            <person name="Ghai R."/>
            <person name="Kavagutti S V."/>
        </authorList>
    </citation>
    <scope>NUCLEOTIDE SEQUENCE</scope>
</reference>
<dbReference type="AlphaFoldDB" id="A0A6J7KCX0"/>
<dbReference type="EMBL" id="CAFBNE010000051">
    <property type="protein sequence ID" value="CAB4953221.1"/>
    <property type="molecule type" value="Genomic_DNA"/>
</dbReference>
<dbReference type="GO" id="GO:0003995">
    <property type="term" value="F:acyl-CoA dehydrogenase activity"/>
    <property type="evidence" value="ECO:0007669"/>
    <property type="project" value="TreeGrafter"/>
</dbReference>
<name>A0A6J7KCX0_9ZZZZ</name>